<dbReference type="Pfam" id="PF00078">
    <property type="entry name" value="RVT_1"/>
    <property type="match status" value="1"/>
</dbReference>
<evidence type="ECO:0000313" key="3">
    <source>
        <dbReference type="EMBL" id="KAI5322641.1"/>
    </source>
</evidence>
<dbReference type="PANTHER" id="PTHR46890">
    <property type="entry name" value="NON-LTR RETROLELEMENT REVERSE TRANSCRIPTASE-LIKE PROTEIN-RELATED"/>
    <property type="match status" value="1"/>
</dbReference>
<dbReference type="AlphaFoldDB" id="A0AAD4YV87"/>
<dbReference type="Proteomes" id="UP001054821">
    <property type="component" value="Chromosome 6"/>
</dbReference>
<name>A0AAD4YV87_PRUDU</name>
<feature type="region of interest" description="Disordered" evidence="1">
    <location>
        <begin position="1"/>
        <end position="27"/>
    </location>
</feature>
<evidence type="ECO:0000313" key="4">
    <source>
        <dbReference type="Proteomes" id="UP001054821"/>
    </source>
</evidence>
<reference evidence="3 4" key="1">
    <citation type="journal article" date="2022" name="G3 (Bethesda)">
        <title>Whole-genome sequence and methylome profiling of the almond [Prunus dulcis (Mill.) D.A. Webb] cultivar 'Nonpareil'.</title>
        <authorList>
            <person name="D'Amico-Willman K.M."/>
            <person name="Ouma W.Z."/>
            <person name="Meulia T."/>
            <person name="Sideli G.M."/>
            <person name="Gradziel T.M."/>
            <person name="Fresnedo-Ramirez J."/>
        </authorList>
    </citation>
    <scope>NUCLEOTIDE SEQUENCE [LARGE SCALE GENOMIC DNA]</scope>
    <source>
        <strain evidence="3">Clone GOH B32 T37-40</strain>
    </source>
</reference>
<evidence type="ECO:0000256" key="1">
    <source>
        <dbReference type="SAM" id="MobiDB-lite"/>
    </source>
</evidence>
<organism evidence="3 4">
    <name type="scientific">Prunus dulcis</name>
    <name type="common">Almond</name>
    <name type="synonym">Amygdalus dulcis</name>
    <dbReference type="NCBI Taxonomy" id="3755"/>
    <lineage>
        <taxon>Eukaryota</taxon>
        <taxon>Viridiplantae</taxon>
        <taxon>Streptophyta</taxon>
        <taxon>Embryophyta</taxon>
        <taxon>Tracheophyta</taxon>
        <taxon>Spermatophyta</taxon>
        <taxon>Magnoliopsida</taxon>
        <taxon>eudicotyledons</taxon>
        <taxon>Gunneridae</taxon>
        <taxon>Pentapetalae</taxon>
        <taxon>rosids</taxon>
        <taxon>fabids</taxon>
        <taxon>Rosales</taxon>
        <taxon>Rosaceae</taxon>
        <taxon>Amygdaloideae</taxon>
        <taxon>Amygdaleae</taxon>
        <taxon>Prunus</taxon>
    </lineage>
</organism>
<dbReference type="InterPro" id="IPR000477">
    <property type="entry name" value="RT_dom"/>
</dbReference>
<protein>
    <recommendedName>
        <fullName evidence="2">Reverse transcriptase domain-containing protein</fullName>
    </recommendedName>
</protein>
<evidence type="ECO:0000259" key="2">
    <source>
        <dbReference type="Pfam" id="PF00078"/>
    </source>
</evidence>
<keyword evidence="4" id="KW-1185">Reference proteome</keyword>
<sequence>MNVPPQRRPKNMSKEMGNQGSGSMNQSSRFDVLRKVSEDFGFDNVDSGGMAAQGTAGKSFVYKNGAGFEKKIWTKTRQTNIGNKVMLGDISSKHGNSKASGLFGGKTTVGLSGLSKSSVSAKGKKVVDERRASVFEYDLPNLFPSIAAVDLANLVRSIDFLEVKENLFHIGGLKAPGVDGFLVYFFQIQWDLCANDIYSMVCQAFVSCNIPDGLNSTLITLVPKVDNPSSMVHFRPISLCCTLYKVISKVLVARLRPIMPGLISPNQVSFVPGRHIFDSILIAQELMHKFRNAKRKKGFIAWKIDLSKAYDRLNWRFIEFVIKEVGLPPSIVQLIMHYVSSVKYQGDEGLPRVVLYCSGQTVNFDKSAVLCSPNTCKEVAKEISLRCGFPLAENLGKYLGMPLLHSRITKATYGGLVDKVHGRLASWKARSFSQGGVEVVSEGHSLWAKIFEAKYLKGQSILDSKLASRQGSSSTWKGVLFGAELLNKGLIWRLGKGDRVNFWKDTWIGDFPLMQRVDSIEGVDVDCPISHFFKHGW</sequence>
<dbReference type="InterPro" id="IPR052343">
    <property type="entry name" value="Retrotransposon-Effector_Assoc"/>
</dbReference>
<dbReference type="PANTHER" id="PTHR46890:SF48">
    <property type="entry name" value="RNA-DIRECTED DNA POLYMERASE"/>
    <property type="match status" value="1"/>
</dbReference>
<dbReference type="EMBL" id="JAJFAZ020000006">
    <property type="protein sequence ID" value="KAI5322641.1"/>
    <property type="molecule type" value="Genomic_DNA"/>
</dbReference>
<proteinExistence type="predicted"/>
<comment type="caution">
    <text evidence="3">The sequence shown here is derived from an EMBL/GenBank/DDBJ whole genome shotgun (WGS) entry which is preliminary data.</text>
</comment>
<gene>
    <name evidence="3" type="ORF">L3X38_031713</name>
</gene>
<feature type="domain" description="Reverse transcriptase" evidence="2">
    <location>
        <begin position="226"/>
        <end position="342"/>
    </location>
</feature>
<accession>A0AAD4YV87</accession>
<dbReference type="CDD" id="cd01650">
    <property type="entry name" value="RT_nLTR_like"/>
    <property type="match status" value="1"/>
</dbReference>
<feature type="compositionally biased region" description="Low complexity" evidence="1">
    <location>
        <begin position="16"/>
        <end position="27"/>
    </location>
</feature>